<reference evidence="3" key="1">
    <citation type="submission" date="2016-10" db="EMBL/GenBank/DDBJ databases">
        <authorList>
            <person name="Varghese N."/>
            <person name="Submissions S."/>
        </authorList>
    </citation>
    <scope>NUCLEOTIDE SEQUENCE [LARGE SCALE GENOMIC DNA]</scope>
    <source>
        <strain evidence="3">BP1-148</strain>
    </source>
</reference>
<accession>A0A1G7TVU1</accession>
<feature type="transmembrane region" description="Helical" evidence="1">
    <location>
        <begin position="47"/>
        <end position="68"/>
    </location>
</feature>
<sequence length="132" mass="15039">MDELNLKTLEQIPIPEGLEERLSAKIDEWEKEEKQQETKHRSLFPKALRYTAAAASVVLVVGVGIHLLSQDKYMDLAEQDTYQDPMQAKMEAERALNLLAMNLNKGMGHLEKAKALSDKTEQTLNEQLKVFE</sequence>
<dbReference type="STRING" id="645274.SAMN04487901_103156"/>
<evidence type="ECO:0000256" key="1">
    <source>
        <dbReference type="SAM" id="Phobius"/>
    </source>
</evidence>
<protein>
    <submittedName>
        <fullName evidence="2">Uncharacterized protein</fullName>
    </submittedName>
</protein>
<name>A0A1G7TVU1_9BACT</name>
<organism evidence="2 3">
    <name type="scientific">Prevotella communis</name>
    <dbReference type="NCBI Taxonomy" id="2913614"/>
    <lineage>
        <taxon>Bacteria</taxon>
        <taxon>Pseudomonadati</taxon>
        <taxon>Bacteroidota</taxon>
        <taxon>Bacteroidia</taxon>
        <taxon>Bacteroidales</taxon>
        <taxon>Prevotellaceae</taxon>
        <taxon>Prevotella</taxon>
    </lineage>
</organism>
<dbReference type="EMBL" id="FNCQ01000003">
    <property type="protein sequence ID" value="SDG39261.1"/>
    <property type="molecule type" value="Genomic_DNA"/>
</dbReference>
<keyword evidence="1" id="KW-1133">Transmembrane helix</keyword>
<dbReference type="RefSeq" id="WP_091815233.1">
    <property type="nucleotide sequence ID" value="NZ_CP091790.1"/>
</dbReference>
<keyword evidence="1" id="KW-0812">Transmembrane</keyword>
<keyword evidence="1" id="KW-0472">Membrane</keyword>
<dbReference type="Proteomes" id="UP000198779">
    <property type="component" value="Unassembled WGS sequence"/>
</dbReference>
<keyword evidence="3" id="KW-1185">Reference proteome</keyword>
<gene>
    <name evidence="2" type="ORF">SAMN04487901_103156</name>
</gene>
<evidence type="ECO:0000313" key="3">
    <source>
        <dbReference type="Proteomes" id="UP000198779"/>
    </source>
</evidence>
<evidence type="ECO:0000313" key="2">
    <source>
        <dbReference type="EMBL" id="SDG39261.1"/>
    </source>
</evidence>
<proteinExistence type="predicted"/>
<dbReference type="AlphaFoldDB" id="A0A1G7TVU1"/>